<accession>A0A7X0JKP0</accession>
<comment type="caution">
    <text evidence="1">The sequence shown here is derived from an EMBL/GenBank/DDBJ whole genome shotgun (WGS) entry which is preliminary data.</text>
</comment>
<dbReference type="AlphaFoldDB" id="A0A7X0JKP0"/>
<dbReference type="Proteomes" id="UP000585437">
    <property type="component" value="Unassembled WGS sequence"/>
</dbReference>
<evidence type="ECO:0000313" key="1">
    <source>
        <dbReference type="EMBL" id="MBB6508617.1"/>
    </source>
</evidence>
<reference evidence="1 2" key="1">
    <citation type="submission" date="2020-08" db="EMBL/GenBank/DDBJ databases">
        <title>The Agave Microbiome: Exploring the role of microbial communities in plant adaptations to desert environments.</title>
        <authorList>
            <person name="Partida-Martinez L.P."/>
        </authorList>
    </citation>
    <scope>NUCLEOTIDE SEQUENCE [LARGE SCALE GENOMIC DNA]</scope>
    <source>
        <strain evidence="1 2">AS3.12</strain>
    </source>
</reference>
<evidence type="ECO:0000313" key="2">
    <source>
        <dbReference type="Proteomes" id="UP000585437"/>
    </source>
</evidence>
<keyword evidence="2" id="KW-1185">Reference proteome</keyword>
<name>A0A7X0JKP0_9HYPH</name>
<proteinExistence type="predicted"/>
<dbReference type="RefSeq" id="WP_184654528.1">
    <property type="nucleotide sequence ID" value="NZ_JACHBU010000003.1"/>
</dbReference>
<organism evidence="1 2">
    <name type="scientific">Rhizobium soli</name>
    <dbReference type="NCBI Taxonomy" id="424798"/>
    <lineage>
        <taxon>Bacteria</taxon>
        <taxon>Pseudomonadati</taxon>
        <taxon>Pseudomonadota</taxon>
        <taxon>Alphaproteobacteria</taxon>
        <taxon>Hyphomicrobiales</taxon>
        <taxon>Rhizobiaceae</taxon>
        <taxon>Rhizobium/Agrobacterium group</taxon>
        <taxon>Rhizobium</taxon>
    </lineage>
</organism>
<protein>
    <submittedName>
        <fullName evidence="1">Uncharacterized protein</fullName>
    </submittedName>
</protein>
<dbReference type="EMBL" id="JACHBU010000003">
    <property type="protein sequence ID" value="MBB6508617.1"/>
    <property type="molecule type" value="Genomic_DNA"/>
</dbReference>
<gene>
    <name evidence="1" type="ORF">F4695_001966</name>
</gene>
<sequence length="216" mass="25013">MDLAQLAKDLAVTERTRLKILRSGFTISGHKLWTDEEDLICRIFHPDYFAISQVLHARSKKAIQTRCQRLGLAPRRQAWGWSARQKLRRLYPAADRKEICDAFPGVSWDRIQAAARYYGFRRSRKPYKLTGIPALDQLRSRCYAIRWIMRDMDEEAGTGQYFQTRGYKSRYPDFKAIDKGVRALGGHLEVRWDDAKGGHVPPDIPAFQTSLGRLTR</sequence>